<accession>A0ABY4SF74</accession>
<name>A0ABY4SF74_AQUTE</name>
<dbReference type="EMBL" id="CP097636">
    <property type="protein sequence ID" value="URI09950.1"/>
    <property type="molecule type" value="Genomic_DNA"/>
</dbReference>
<organism evidence="3 4">
    <name type="scientific">Aquincola tertiaricarbonis</name>
    <dbReference type="NCBI Taxonomy" id="391953"/>
    <lineage>
        <taxon>Bacteria</taxon>
        <taxon>Pseudomonadati</taxon>
        <taxon>Pseudomonadota</taxon>
        <taxon>Betaproteobacteria</taxon>
        <taxon>Burkholderiales</taxon>
        <taxon>Sphaerotilaceae</taxon>
        <taxon>Aquincola</taxon>
    </lineage>
</organism>
<dbReference type="PANTHER" id="PTHR13847">
    <property type="entry name" value="SARCOSINE DEHYDROGENASE-RELATED"/>
    <property type="match status" value="1"/>
</dbReference>
<dbReference type="InterPro" id="IPR036188">
    <property type="entry name" value="FAD/NAD-bd_sf"/>
</dbReference>
<evidence type="ECO:0000259" key="2">
    <source>
        <dbReference type="Pfam" id="PF01266"/>
    </source>
</evidence>
<gene>
    <name evidence="3" type="ORF">MW290_30910</name>
</gene>
<reference evidence="3" key="1">
    <citation type="submission" date="2022-05" db="EMBL/GenBank/DDBJ databases">
        <title>An RpoN-dependent PEP-CTERM gene is involved in floc formation of an Aquincola tertiaricarbonis strain.</title>
        <authorList>
            <person name="Qiu D."/>
            <person name="Xia M."/>
        </authorList>
    </citation>
    <scope>NUCLEOTIDE SEQUENCE</scope>
    <source>
        <strain evidence="3">RN12</strain>
    </source>
</reference>
<dbReference type="SUPFAM" id="SSF51905">
    <property type="entry name" value="FAD/NAD(P)-binding domain"/>
    <property type="match status" value="1"/>
</dbReference>
<dbReference type="Gene3D" id="3.30.9.10">
    <property type="entry name" value="D-Amino Acid Oxidase, subunit A, domain 2"/>
    <property type="match status" value="1"/>
</dbReference>
<evidence type="ECO:0000313" key="4">
    <source>
        <dbReference type="Proteomes" id="UP001056201"/>
    </source>
</evidence>
<dbReference type="InterPro" id="IPR006076">
    <property type="entry name" value="FAD-dep_OxRdtase"/>
</dbReference>
<evidence type="ECO:0000313" key="3">
    <source>
        <dbReference type="EMBL" id="URI09950.1"/>
    </source>
</evidence>
<dbReference type="RefSeq" id="WP_250198161.1">
    <property type="nucleotide sequence ID" value="NZ_CP097636.1"/>
</dbReference>
<dbReference type="Proteomes" id="UP001056201">
    <property type="component" value="Chromosome 2"/>
</dbReference>
<dbReference type="Gene3D" id="3.50.50.60">
    <property type="entry name" value="FAD/NAD(P)-binding domain"/>
    <property type="match status" value="1"/>
</dbReference>
<feature type="domain" description="FAD dependent oxidoreductase" evidence="2">
    <location>
        <begin position="5"/>
        <end position="360"/>
    </location>
</feature>
<proteinExistence type="predicted"/>
<dbReference type="Pfam" id="PF01266">
    <property type="entry name" value="DAO"/>
    <property type="match status" value="1"/>
</dbReference>
<evidence type="ECO:0000256" key="1">
    <source>
        <dbReference type="ARBA" id="ARBA00023002"/>
    </source>
</evidence>
<protein>
    <submittedName>
        <fullName evidence="3">FAD-binding oxidoreductase</fullName>
    </submittedName>
</protein>
<keyword evidence="1" id="KW-0560">Oxidoreductase</keyword>
<dbReference type="PANTHER" id="PTHR13847:SF287">
    <property type="entry name" value="FAD-DEPENDENT OXIDOREDUCTASE DOMAIN-CONTAINING PROTEIN 1"/>
    <property type="match status" value="1"/>
</dbReference>
<sequence>MQAPIVIVGGGVMGAATACFLARDHGLPAVVLERDLRYTQASSALSASSIRQQFSTPINIALSAWSIRFLRRLADELALPGEPPPHIGLTEAGYLYLATEAGVPAMRAHHALQQAQGAEVLLLTPAELQARFPWLNTEGIALGSLGVRGEGWFDGPALHQAFKRKAVACGARFVQADAVDFEHDGQGTVTAVRCADGQRIAAGRSVLLSAGAWSAPLAARLGVTLPVSGKKRDVFVVDSPATLADCPLVIDPSGFWFRPEGRGFLCGAPPRGDDADDLPLEGIDHAQFDEQLWPAMAERVPAFEALRVRSAWAGYYEMNAFDHNGLAGALPGWSNVFTACGFSGHGMQQAPAVGSAMAALMAGGFSDAPSLAPLSPARLFGGQPLVETNVI</sequence>
<keyword evidence="4" id="KW-1185">Reference proteome</keyword>